<dbReference type="InterPro" id="IPR014729">
    <property type="entry name" value="Rossmann-like_a/b/a_fold"/>
</dbReference>
<dbReference type="Proteomes" id="UP001521181">
    <property type="component" value="Unassembled WGS sequence"/>
</dbReference>
<evidence type="ECO:0000313" key="3">
    <source>
        <dbReference type="Proteomes" id="UP001521181"/>
    </source>
</evidence>
<dbReference type="Gene3D" id="3.40.50.620">
    <property type="entry name" value="HUPs"/>
    <property type="match status" value="1"/>
</dbReference>
<dbReference type="SUPFAM" id="SSF52402">
    <property type="entry name" value="Adenine nucleotide alpha hydrolases-like"/>
    <property type="match status" value="1"/>
</dbReference>
<name>A0ABS8YX19_9RHOB</name>
<dbReference type="CDD" id="cd00293">
    <property type="entry name" value="USP-like"/>
    <property type="match status" value="1"/>
</dbReference>
<comment type="caution">
    <text evidence="2">The sequence shown here is derived from an EMBL/GenBank/DDBJ whole genome shotgun (WGS) entry which is preliminary data.</text>
</comment>
<accession>A0ABS8YX19</accession>
<feature type="domain" description="UspA" evidence="1">
    <location>
        <begin position="1"/>
        <end position="137"/>
    </location>
</feature>
<dbReference type="Pfam" id="PF00582">
    <property type="entry name" value="Usp"/>
    <property type="match status" value="1"/>
</dbReference>
<reference evidence="2 3" key="1">
    <citation type="submission" date="2021-12" db="EMBL/GenBank/DDBJ databases">
        <title>Sinirhodobacter sp. WL0062 is a bacterium isolated from seawater.</title>
        <authorList>
            <person name="Wang L."/>
            <person name="He W."/>
            <person name="Zhang D.-F."/>
        </authorList>
    </citation>
    <scope>NUCLEOTIDE SEQUENCE [LARGE SCALE GENOMIC DNA]</scope>
    <source>
        <strain evidence="2 3">WL0062</strain>
    </source>
</reference>
<gene>
    <name evidence="2" type="ORF">LZA78_12760</name>
</gene>
<dbReference type="EMBL" id="JAJUOS010000010">
    <property type="protein sequence ID" value="MCE5974356.1"/>
    <property type="molecule type" value="Genomic_DNA"/>
</dbReference>
<evidence type="ECO:0000259" key="1">
    <source>
        <dbReference type="Pfam" id="PF00582"/>
    </source>
</evidence>
<sequence length="138" mass="15005">MFKKIMVPVDLRHVERIRHALDVAADLANHYGVEVCYVAVTSPEPSELGHTPSEVEQRLKAFGADMARLSGHKTTTHLIVSNDPAIDLDKKLLAAIDDAQADLVVMASHIPNVTDYIWASHGGTIAKRADASVMLVRG</sequence>
<proteinExistence type="predicted"/>
<organism evidence="2 3">
    <name type="scientific">Rhodobacter flavimaris</name>
    <dbReference type="NCBI Taxonomy" id="2907145"/>
    <lineage>
        <taxon>Bacteria</taxon>
        <taxon>Pseudomonadati</taxon>
        <taxon>Pseudomonadota</taxon>
        <taxon>Alphaproteobacteria</taxon>
        <taxon>Rhodobacterales</taxon>
        <taxon>Rhodobacter group</taxon>
        <taxon>Rhodobacter</taxon>
    </lineage>
</organism>
<keyword evidence="3" id="KW-1185">Reference proteome</keyword>
<protein>
    <submittedName>
        <fullName evidence="2">Universal stress protein</fullName>
    </submittedName>
</protein>
<dbReference type="RefSeq" id="WP_233677324.1">
    <property type="nucleotide sequence ID" value="NZ_JAJUOS010000010.1"/>
</dbReference>
<evidence type="ECO:0000313" key="2">
    <source>
        <dbReference type="EMBL" id="MCE5974356.1"/>
    </source>
</evidence>
<dbReference type="InterPro" id="IPR006016">
    <property type="entry name" value="UspA"/>
</dbReference>